<dbReference type="Pfam" id="PF25168">
    <property type="entry name" value="Beta-prop_WDR36-Utp21_2nd"/>
    <property type="match status" value="1"/>
</dbReference>
<feature type="repeat" description="WD" evidence="3">
    <location>
        <begin position="480"/>
        <end position="514"/>
    </location>
</feature>
<proteinExistence type="predicted"/>
<accession>A0A6P8ZW89</accession>
<evidence type="ECO:0000313" key="7">
    <source>
        <dbReference type="Proteomes" id="UP000515158"/>
    </source>
</evidence>
<feature type="domain" description="WDR36/Utp21 N-terminal" evidence="6">
    <location>
        <begin position="36"/>
        <end position="300"/>
    </location>
</feature>
<dbReference type="SUPFAM" id="SSF50978">
    <property type="entry name" value="WD40 repeat-like"/>
    <property type="match status" value="2"/>
</dbReference>
<dbReference type="GO" id="GO:0006364">
    <property type="term" value="P:rRNA processing"/>
    <property type="evidence" value="ECO:0007669"/>
    <property type="project" value="InterPro"/>
</dbReference>
<evidence type="ECO:0000256" key="2">
    <source>
        <dbReference type="ARBA" id="ARBA00022737"/>
    </source>
</evidence>
<dbReference type="AlphaFoldDB" id="A0A6P8ZW89"/>
<dbReference type="Pfam" id="PF04192">
    <property type="entry name" value="Utp21"/>
    <property type="match status" value="1"/>
</dbReference>
<dbReference type="GeneID" id="117650232"/>
<dbReference type="PROSITE" id="PS00678">
    <property type="entry name" value="WD_REPEATS_1"/>
    <property type="match status" value="1"/>
</dbReference>
<dbReference type="InterPro" id="IPR019775">
    <property type="entry name" value="WD40_repeat_CS"/>
</dbReference>
<dbReference type="InterPro" id="IPR059157">
    <property type="entry name" value="WDR36-Utp21_N"/>
</dbReference>
<dbReference type="InterPro" id="IPR001680">
    <property type="entry name" value="WD40_rpt"/>
</dbReference>
<dbReference type="GO" id="GO:0032040">
    <property type="term" value="C:small-subunit processome"/>
    <property type="evidence" value="ECO:0007669"/>
    <property type="project" value="InterPro"/>
</dbReference>
<dbReference type="InterPro" id="IPR015943">
    <property type="entry name" value="WD40/YVTN_repeat-like_dom_sf"/>
</dbReference>
<evidence type="ECO:0000256" key="1">
    <source>
        <dbReference type="ARBA" id="ARBA00022574"/>
    </source>
</evidence>
<name>A0A6P8ZW89_THRPL</name>
<dbReference type="Gene3D" id="2.130.10.10">
    <property type="entry name" value="YVTN repeat-like/Quinoprotein amine dehydrogenase"/>
    <property type="match status" value="2"/>
</dbReference>
<dbReference type="PROSITE" id="PS50294">
    <property type="entry name" value="WD_REPEATS_REGION"/>
    <property type="match status" value="2"/>
</dbReference>
<feature type="compositionally biased region" description="Polar residues" evidence="4">
    <location>
        <begin position="666"/>
        <end position="675"/>
    </location>
</feature>
<dbReference type="KEGG" id="tpal:117650232"/>
<dbReference type="InParanoid" id="A0A6P8ZW89"/>
<dbReference type="OrthoDB" id="10250769at2759"/>
<keyword evidence="2" id="KW-0677">Repeat</keyword>
<protein>
    <submittedName>
        <fullName evidence="8">WD repeat-containing protein 36</fullName>
    </submittedName>
</protein>
<feature type="compositionally biased region" description="Acidic residues" evidence="4">
    <location>
        <begin position="680"/>
        <end position="690"/>
    </location>
</feature>
<evidence type="ECO:0000259" key="5">
    <source>
        <dbReference type="Pfam" id="PF04192"/>
    </source>
</evidence>
<feature type="domain" description="WDR36/Utp21 C-terminal" evidence="5">
    <location>
        <begin position="695"/>
        <end position="898"/>
    </location>
</feature>
<dbReference type="PANTHER" id="PTHR22840">
    <property type="entry name" value="WD REPEAT-CONTAINING PROTEIN 36"/>
    <property type="match status" value="1"/>
</dbReference>
<dbReference type="SMART" id="SM00320">
    <property type="entry name" value="WD40"/>
    <property type="match status" value="10"/>
</dbReference>
<evidence type="ECO:0000256" key="4">
    <source>
        <dbReference type="SAM" id="MobiDB-lite"/>
    </source>
</evidence>
<evidence type="ECO:0000313" key="8">
    <source>
        <dbReference type="RefSeq" id="XP_034249370.1"/>
    </source>
</evidence>
<keyword evidence="7" id="KW-1185">Reference proteome</keyword>
<feature type="region of interest" description="Disordered" evidence="4">
    <location>
        <begin position="663"/>
        <end position="693"/>
    </location>
</feature>
<dbReference type="InterPro" id="IPR007319">
    <property type="entry name" value="WDR36/Utp21_C"/>
</dbReference>
<keyword evidence="1 3" id="KW-0853">WD repeat</keyword>
<dbReference type="PROSITE" id="PS50082">
    <property type="entry name" value="WD_REPEATS_2"/>
    <property type="match status" value="3"/>
</dbReference>
<organism evidence="8">
    <name type="scientific">Thrips palmi</name>
    <name type="common">Melon thrips</name>
    <dbReference type="NCBI Taxonomy" id="161013"/>
    <lineage>
        <taxon>Eukaryota</taxon>
        <taxon>Metazoa</taxon>
        <taxon>Ecdysozoa</taxon>
        <taxon>Arthropoda</taxon>
        <taxon>Hexapoda</taxon>
        <taxon>Insecta</taxon>
        <taxon>Pterygota</taxon>
        <taxon>Neoptera</taxon>
        <taxon>Paraneoptera</taxon>
        <taxon>Thysanoptera</taxon>
        <taxon>Terebrantia</taxon>
        <taxon>Thripoidea</taxon>
        <taxon>Thripidae</taxon>
        <taxon>Thrips</taxon>
    </lineage>
</organism>
<evidence type="ECO:0000259" key="6">
    <source>
        <dbReference type="Pfam" id="PF25171"/>
    </source>
</evidence>
<sequence length="900" mass="99439">MPSGSRVFLQNRALGYVSNHIPLVVRYIQRRKENLIVTCTGKSFHTYACSHFTLLSVCSKHTSEITCMAADTYLIYTAADNVIYAWRRGTELSHTYKGHEHPVHILLPFGPHLISVDDLSNLKVWDVKAESSYLELSFDNEVFSISTALHPSTYINKILLGSQQGALQLWNIRTSKLVYSFLGWNSAVTALEQAPAIDVVGIGLANGQIKLHNLKYNETIVEFSQDWGLVTSLSFRTDGHPIMASGSLCGQIVFWNLEERKVVTQLHAHSGAVSGLQCLPNEPLMVTSSADNSVKLWIFDMPDGGARLLRIREGHRAPPSCIRFHGSNGDNILSAGGDSSLRIFSTKTETFNKSLGRASYNRKLSKSKGASKDPCKMPPIVEFTSESTREKEWDNIAAIHLGLSVVTTWSYDKVKMGDLKLVPERLKKKHNESRNKLSKVTATCLCLTHCGNFVVVGYSSGHVDRFNIQSGIHRATYGTPVAHKGPVRGVSTDGLNQIVITGGSDTCVKFWHFKDEGKPAFGKVPVDEAVAFFHAHHESAMLAVALEDFSIVVVDIDTRNIVRKFVGHKAQLTDATFSPDSRWLVTSAMDCTICLWDVPSSQLIDCFQVDAACTSLSFSPTGEYLATTHVNQLGLYLWSNRTLYSHISLRPLSSVPESIPKVELPASSSDELQSSHNDDEPLPLDDDEPEFTSPDQLAEDLITLSLVSNARWQNLLNIDLVKKRNKPKEAPKAPKAAPFFLPTLPTLQDFEFDISGALNKDEGGSKILDLSAMQSLTAFGKALNKCSQDNYSPAFSLLKEMGPAAIDVEINSLPPEGGGSIDLMLKFMKMINTGFESNKDFELAQAYLALFLKVHGDTISQNEELKSYIDVLIEGQQAGWSNLENRLQYNLCVVHALKNI</sequence>
<dbReference type="RefSeq" id="XP_034249370.1">
    <property type="nucleotide sequence ID" value="XM_034393479.1"/>
</dbReference>
<reference evidence="8" key="1">
    <citation type="submission" date="2025-08" db="UniProtKB">
        <authorList>
            <consortium name="RefSeq"/>
        </authorList>
    </citation>
    <scope>IDENTIFICATION</scope>
    <source>
        <tissue evidence="8">Total insect</tissue>
    </source>
</reference>
<feature type="repeat" description="WD" evidence="3">
    <location>
        <begin position="565"/>
        <end position="606"/>
    </location>
</feature>
<dbReference type="InterPro" id="IPR036322">
    <property type="entry name" value="WD40_repeat_dom_sf"/>
</dbReference>
<dbReference type="Pfam" id="PF25171">
    <property type="entry name" value="Beta-prop_WDR36-Utp21_1st"/>
    <property type="match status" value="1"/>
</dbReference>
<gene>
    <name evidence="8" type="primary">LOC117650232</name>
</gene>
<dbReference type="Proteomes" id="UP000515158">
    <property type="component" value="Unplaced"/>
</dbReference>
<dbReference type="FunCoup" id="A0A6P8ZW89">
    <property type="interactions" value="1535"/>
</dbReference>
<dbReference type="PANTHER" id="PTHR22840:SF12">
    <property type="entry name" value="WD REPEAT-CONTAINING PROTEIN 36"/>
    <property type="match status" value="1"/>
</dbReference>
<feature type="repeat" description="WD" evidence="3">
    <location>
        <begin position="266"/>
        <end position="297"/>
    </location>
</feature>
<evidence type="ECO:0000256" key="3">
    <source>
        <dbReference type="PROSITE-ProRule" id="PRU00221"/>
    </source>
</evidence>
<dbReference type="GO" id="GO:0034388">
    <property type="term" value="C:Pwp2p-containing subcomplex of 90S preribosome"/>
    <property type="evidence" value="ECO:0007669"/>
    <property type="project" value="TreeGrafter"/>
</dbReference>
<dbReference type="FunFam" id="2.130.10.10:FF:000109">
    <property type="entry name" value="WD repeat domain 36"/>
    <property type="match status" value="1"/>
</dbReference>